<feature type="compositionally biased region" description="Basic and acidic residues" evidence="1">
    <location>
        <begin position="36"/>
        <end position="47"/>
    </location>
</feature>
<feature type="region of interest" description="Disordered" evidence="1">
    <location>
        <begin position="28"/>
        <end position="47"/>
    </location>
</feature>
<protein>
    <submittedName>
        <fullName evidence="2">Uncharacterized protein</fullName>
    </submittedName>
</protein>
<evidence type="ECO:0000256" key="1">
    <source>
        <dbReference type="SAM" id="MobiDB-lite"/>
    </source>
</evidence>
<dbReference type="KEGG" id="ttf:THTE_3080"/>
<organism evidence="2 3">
    <name type="scientific">Thermogutta terrifontis</name>
    <dbReference type="NCBI Taxonomy" id="1331910"/>
    <lineage>
        <taxon>Bacteria</taxon>
        <taxon>Pseudomonadati</taxon>
        <taxon>Planctomycetota</taxon>
        <taxon>Planctomycetia</taxon>
        <taxon>Pirellulales</taxon>
        <taxon>Thermoguttaceae</taxon>
        <taxon>Thermogutta</taxon>
    </lineage>
</organism>
<proteinExistence type="predicted"/>
<gene>
    <name evidence="2" type="ORF">THTE_3080</name>
</gene>
<evidence type="ECO:0000313" key="2">
    <source>
        <dbReference type="EMBL" id="ASV75682.1"/>
    </source>
</evidence>
<dbReference type="Proteomes" id="UP000215086">
    <property type="component" value="Chromosome"/>
</dbReference>
<accession>A0A286RIB7</accession>
<evidence type="ECO:0000313" key="3">
    <source>
        <dbReference type="Proteomes" id="UP000215086"/>
    </source>
</evidence>
<keyword evidence="3" id="KW-1185">Reference proteome</keyword>
<reference evidence="2 3" key="1">
    <citation type="journal article" name="Front. Microbiol.">
        <title>Sugar Metabolism of the First Thermophilic Planctomycete Thermogutta terrifontis: Comparative Genomic and Transcriptomic Approaches.</title>
        <authorList>
            <person name="Elcheninov A.G."/>
            <person name="Menzel P."/>
            <person name="Gudbergsdottir S.R."/>
            <person name="Slesarev A.I."/>
            <person name="Kadnikov V.V."/>
            <person name="Krogh A."/>
            <person name="Bonch-Osmolovskaya E.A."/>
            <person name="Peng X."/>
            <person name="Kublanov I.V."/>
        </authorList>
    </citation>
    <scope>NUCLEOTIDE SEQUENCE [LARGE SCALE GENOMIC DNA]</scope>
    <source>
        <strain evidence="2 3">R1</strain>
    </source>
</reference>
<dbReference type="AlphaFoldDB" id="A0A286RIB7"/>
<dbReference type="EMBL" id="CP018477">
    <property type="protein sequence ID" value="ASV75682.1"/>
    <property type="molecule type" value="Genomic_DNA"/>
</dbReference>
<name>A0A286RIB7_9BACT</name>
<sequence length="47" mass="5204">MAASGSITGRVIVKAFPFSEMLHHSKKNETVCGESDQDREQALIEVR</sequence>